<dbReference type="OrthoDB" id="9773571at2"/>
<sequence length="282" mass="32106">MENDDISTRNALNELTGAEWLYFTKSVITTAYPSEYGHHLRKAHGANKPPQLMCQLIEFFTKPGGKVLDPFAGVGGTLIGASICRKARQALGIEINQKWIDIYKLILSESQGAIQPQTLVRGDSLHILPTLDPTSFDFIVTDPPYNIHLEKTMVNGRYAETYSNRRTDYDMRSTDPADLANLASYEAYLDAMEQVFCHCYTLLKPQKYMAIIVRNAYQHGEYIFTHVDLARRARLHGFVPKGEIIWYQAGTRLRPYGYPFAYIPNIAHQYIVVLQKPKQLVV</sequence>
<feature type="domain" description="DNA methylase N-4/N-6" evidence="5">
    <location>
        <begin position="137"/>
        <end position="279"/>
    </location>
</feature>
<dbReference type="CDD" id="cd02440">
    <property type="entry name" value="AdoMet_MTases"/>
    <property type="match status" value="1"/>
</dbReference>
<dbReference type="REBASE" id="692943">
    <property type="entry name" value="M.DauS27ORF22520P"/>
</dbReference>
<dbReference type="AlphaFoldDB" id="A0A401ZDK7"/>
<accession>A0A401ZDK7</accession>
<dbReference type="GO" id="GO:0032259">
    <property type="term" value="P:methylation"/>
    <property type="evidence" value="ECO:0007669"/>
    <property type="project" value="UniProtKB-KW"/>
</dbReference>
<dbReference type="EMBL" id="BIFQ01000001">
    <property type="protein sequence ID" value="GCE04923.1"/>
    <property type="molecule type" value="Genomic_DNA"/>
</dbReference>
<evidence type="ECO:0000256" key="2">
    <source>
        <dbReference type="ARBA" id="ARBA00022603"/>
    </source>
</evidence>
<dbReference type="InterPro" id="IPR002052">
    <property type="entry name" value="DNA_methylase_N6_adenine_CS"/>
</dbReference>
<evidence type="ECO:0000256" key="4">
    <source>
        <dbReference type="RuleBase" id="RU362026"/>
    </source>
</evidence>
<comment type="similarity">
    <text evidence="1 4">Belongs to the N(4)/N(6)-methyltransferase family.</text>
</comment>
<evidence type="ECO:0000313" key="6">
    <source>
        <dbReference type="EMBL" id="GCE04923.1"/>
    </source>
</evidence>
<organism evidence="6 7">
    <name type="scientific">Dictyobacter aurantiacus</name>
    <dbReference type="NCBI Taxonomy" id="1936993"/>
    <lineage>
        <taxon>Bacteria</taxon>
        <taxon>Bacillati</taxon>
        <taxon>Chloroflexota</taxon>
        <taxon>Ktedonobacteria</taxon>
        <taxon>Ktedonobacterales</taxon>
        <taxon>Dictyobacteraceae</taxon>
        <taxon>Dictyobacter</taxon>
    </lineage>
</organism>
<keyword evidence="2 6" id="KW-0489">Methyltransferase</keyword>
<evidence type="ECO:0000256" key="3">
    <source>
        <dbReference type="ARBA" id="ARBA00022679"/>
    </source>
</evidence>
<dbReference type="RefSeq" id="WP_126596024.1">
    <property type="nucleotide sequence ID" value="NZ_BIFQ01000001.1"/>
</dbReference>
<keyword evidence="7" id="KW-1185">Reference proteome</keyword>
<protein>
    <recommendedName>
        <fullName evidence="4">Methyltransferase</fullName>
        <ecNumber evidence="4">2.1.1.-</ecNumber>
    </recommendedName>
</protein>
<evidence type="ECO:0000259" key="5">
    <source>
        <dbReference type="Pfam" id="PF01555"/>
    </source>
</evidence>
<dbReference type="PROSITE" id="PS00092">
    <property type="entry name" value="N6_MTASE"/>
    <property type="match status" value="1"/>
</dbReference>
<dbReference type="EC" id="2.1.1.-" evidence="4"/>
<dbReference type="GO" id="GO:0003677">
    <property type="term" value="F:DNA binding"/>
    <property type="evidence" value="ECO:0007669"/>
    <property type="project" value="InterPro"/>
</dbReference>
<dbReference type="PRINTS" id="PR00508">
    <property type="entry name" value="S21N4MTFRASE"/>
</dbReference>
<dbReference type="GO" id="GO:0008170">
    <property type="term" value="F:N-methyltransferase activity"/>
    <property type="evidence" value="ECO:0007669"/>
    <property type="project" value="InterPro"/>
</dbReference>
<dbReference type="InterPro" id="IPR029063">
    <property type="entry name" value="SAM-dependent_MTases_sf"/>
</dbReference>
<keyword evidence="3 6" id="KW-0808">Transferase</keyword>
<comment type="caution">
    <text evidence="6">The sequence shown here is derived from an EMBL/GenBank/DDBJ whole genome shotgun (WGS) entry which is preliminary data.</text>
</comment>
<name>A0A401ZDK7_9CHLR</name>
<dbReference type="Pfam" id="PF01555">
    <property type="entry name" value="N6_N4_Mtase"/>
    <property type="match status" value="2"/>
</dbReference>
<dbReference type="SUPFAM" id="SSF53335">
    <property type="entry name" value="S-adenosyl-L-methionine-dependent methyltransferases"/>
    <property type="match status" value="2"/>
</dbReference>
<proteinExistence type="inferred from homology"/>
<gene>
    <name evidence="6" type="ORF">KDAU_22520</name>
</gene>
<feature type="domain" description="DNA methylase N-4/N-6" evidence="5">
    <location>
        <begin position="32"/>
        <end position="104"/>
    </location>
</feature>
<dbReference type="Gene3D" id="3.40.50.150">
    <property type="entry name" value="Vaccinia Virus protein VP39"/>
    <property type="match status" value="2"/>
</dbReference>
<reference evidence="7" key="1">
    <citation type="submission" date="2018-12" db="EMBL/GenBank/DDBJ databases">
        <title>Tengunoibacter tsumagoiensis gen. nov., sp. nov., Dictyobacter kobayashii sp. nov., D. alpinus sp. nov., and D. joshuensis sp. nov. and description of Dictyobacteraceae fam. nov. within the order Ktedonobacterales isolated from Tengu-no-mugimeshi.</title>
        <authorList>
            <person name="Wang C.M."/>
            <person name="Zheng Y."/>
            <person name="Sakai Y."/>
            <person name="Toyoda A."/>
            <person name="Minakuchi Y."/>
            <person name="Abe K."/>
            <person name="Yokota A."/>
            <person name="Yabe S."/>
        </authorList>
    </citation>
    <scope>NUCLEOTIDE SEQUENCE [LARGE SCALE GENOMIC DNA]</scope>
    <source>
        <strain evidence="7">S-27</strain>
    </source>
</reference>
<dbReference type="Proteomes" id="UP000287224">
    <property type="component" value="Unassembled WGS sequence"/>
</dbReference>
<dbReference type="InterPro" id="IPR001091">
    <property type="entry name" value="RM_Methyltransferase"/>
</dbReference>
<evidence type="ECO:0000313" key="7">
    <source>
        <dbReference type="Proteomes" id="UP000287224"/>
    </source>
</evidence>
<evidence type="ECO:0000256" key="1">
    <source>
        <dbReference type="ARBA" id="ARBA00006594"/>
    </source>
</evidence>
<dbReference type="InterPro" id="IPR002941">
    <property type="entry name" value="DNA_methylase_N4/N6"/>
</dbReference>